<feature type="domain" description="DUF4123" evidence="1">
    <location>
        <begin position="5"/>
        <end position="121"/>
    </location>
</feature>
<organism evidence="2 3">
    <name type="scientific">Salinivibrio siamensis</name>
    <dbReference type="NCBI Taxonomy" id="414286"/>
    <lineage>
        <taxon>Bacteria</taxon>
        <taxon>Pseudomonadati</taxon>
        <taxon>Pseudomonadota</taxon>
        <taxon>Gammaproteobacteria</taxon>
        <taxon>Vibrionales</taxon>
        <taxon>Vibrionaceae</taxon>
        <taxon>Salinivibrio</taxon>
    </lineage>
</organism>
<dbReference type="RefSeq" id="WP_158075315.1">
    <property type="nucleotide sequence ID" value="NZ_MUFB01000052.1"/>
</dbReference>
<gene>
    <name evidence="2" type="ORF">BZG73_15870</name>
</gene>
<dbReference type="EMBL" id="MUFB01000052">
    <property type="protein sequence ID" value="OOE78629.1"/>
    <property type="molecule type" value="Genomic_DNA"/>
</dbReference>
<dbReference type="InterPro" id="IPR025391">
    <property type="entry name" value="DUF4123"/>
</dbReference>
<dbReference type="Proteomes" id="UP000189410">
    <property type="component" value="Unassembled WGS sequence"/>
</dbReference>
<sequence length="169" mass="19115">MATDYWLLVDAVRISDAAQLIQEHFSVQQILPLYAGTPFDYLLEQSPYLVNMGADIANVETWRTLSYFDTSSVIFAVDDKTCADDFIAHLQAMLKIEVAGQVLCLRFQSQRLWDAVLAHANTDDIVQCLGPSKGVFWFNSDDVPVCLYKPNPFTPVEGEQQDSVFKQWV</sequence>
<reference evidence="2 3" key="1">
    <citation type="journal article" date="2017" name="Genome Announc.">
        <title>Draft Genome Sequences of Salinivibrio proteolyticus, Salinivibrio sharmensis, Salinivibrio siamensis, Salinivibrio costicola subsp. alcaliphilus, Salinivibrio costicola subsp. vallismortis, and 29 New Isolates Belonging to the Genus Salinivibrio.</title>
        <authorList>
            <person name="Lopez-Hermoso C."/>
            <person name="de la Haba R.R."/>
            <person name="Sanchez-Porro C."/>
            <person name="Bayliss S.C."/>
            <person name="Feil E.J."/>
            <person name="Ventosa A."/>
        </authorList>
    </citation>
    <scope>NUCLEOTIDE SEQUENCE [LARGE SCALE GENOMIC DNA]</scope>
    <source>
        <strain evidence="2 3">JCM 14472</strain>
    </source>
</reference>
<comment type="caution">
    <text evidence="2">The sequence shown here is derived from an EMBL/GenBank/DDBJ whole genome shotgun (WGS) entry which is preliminary data.</text>
</comment>
<name>A0ABX3K4P6_9GAMM</name>
<evidence type="ECO:0000313" key="3">
    <source>
        <dbReference type="Proteomes" id="UP000189410"/>
    </source>
</evidence>
<keyword evidence="3" id="KW-1185">Reference proteome</keyword>
<dbReference type="Pfam" id="PF13503">
    <property type="entry name" value="DUF4123"/>
    <property type="match status" value="1"/>
</dbReference>
<evidence type="ECO:0000259" key="1">
    <source>
        <dbReference type="Pfam" id="PF13503"/>
    </source>
</evidence>
<protein>
    <recommendedName>
        <fullName evidence="1">DUF4123 domain-containing protein</fullName>
    </recommendedName>
</protein>
<evidence type="ECO:0000313" key="2">
    <source>
        <dbReference type="EMBL" id="OOE78629.1"/>
    </source>
</evidence>
<accession>A0ABX3K4P6</accession>
<proteinExistence type="predicted"/>